<evidence type="ECO:0000313" key="3">
    <source>
        <dbReference type="Proteomes" id="UP000215902"/>
    </source>
</evidence>
<feature type="compositionally biased region" description="Polar residues" evidence="1">
    <location>
        <begin position="205"/>
        <end position="214"/>
    </location>
</feature>
<organism evidence="2 3">
    <name type="scientific">Macrostomum lignano</name>
    <dbReference type="NCBI Taxonomy" id="282301"/>
    <lineage>
        <taxon>Eukaryota</taxon>
        <taxon>Metazoa</taxon>
        <taxon>Spiralia</taxon>
        <taxon>Lophotrochozoa</taxon>
        <taxon>Platyhelminthes</taxon>
        <taxon>Rhabditophora</taxon>
        <taxon>Macrostomorpha</taxon>
        <taxon>Macrostomida</taxon>
        <taxon>Macrostomidae</taxon>
        <taxon>Macrostomum</taxon>
    </lineage>
</organism>
<evidence type="ECO:0000256" key="1">
    <source>
        <dbReference type="SAM" id="MobiDB-lite"/>
    </source>
</evidence>
<comment type="caution">
    <text evidence="2">The sequence shown here is derived from an EMBL/GenBank/DDBJ whole genome shotgun (WGS) entry which is preliminary data.</text>
</comment>
<name>A0A267GFE0_9PLAT</name>
<protein>
    <submittedName>
        <fullName evidence="2">Uncharacterized protein</fullName>
    </submittedName>
</protein>
<accession>A0A267GFE0</accession>
<gene>
    <name evidence="2" type="ORF">BOX15_Mlig021828g2</name>
</gene>
<dbReference type="EMBL" id="NIVC01000392">
    <property type="protein sequence ID" value="PAA83989.1"/>
    <property type="molecule type" value="Genomic_DNA"/>
</dbReference>
<keyword evidence="3" id="KW-1185">Reference proteome</keyword>
<sequence>MATSNNSSSCQQASQGRPQSHLTEIRQQIKHEVEQIKEAKTKMHDRVRRVRHPVFRDLNPVDQLLPPACEDFLDNGLVLDAIETHPTVALPEYFSFNSAETSTLLSILLDSNHTRMTRLLNRVHLRAMLRDDRYYQILDDPQLYFRSKCTDLPCFHNRVVLYLTSIGVLIYLKQTTALSLLVRVHSKGVLPRTPKMINRRENRQPRQGQPQSDFASAKAYEKKKAEKMLPFFNVYAFQYATYVYCYEGDIFRFQLDYLMVRREYQDAVPIMLDMGWLPNSPSVLLYRRRYYQYMTPFLDWVDMIRYHLRTNPTISITGFYERLIDIGGVDVDDLRYFGRSMLECVELRKLTKANCKEKQLRGLYAGRRVYKDRDARCPAVFADAFKQHQGVIRPVLPHACSPLRRFLVHLNYYDRDNMRSLAQVLALVDSMLKMEFFTMHPICSCTDIWQEPLVFQIYDFVYSMRQGTGNAMVYLRNQPWEEISSSEDSLAWYQRWDVFNCICLLFSIAQNAIQCDQDESTIERIVDQLIEVLCCSKFLESFVAYSYFDVYLGLTSAVNSVPNISLSVLMRVLRTTPFHLAANSTVICILGTFSDRFWRNTVKDSHGRIVSESDKSPRSMEEISQFLINRSRRCCVQKVPVPDTIDSKSGMSAMGSTGAVTVFQRDYALMPFLAPMDEASIVANDHLHQKRRLIEEKRHITEYRQVETDYRYGQFFSESYYLATGRPRMFLDETLSYQECQAISMRPYKPK</sequence>
<feature type="compositionally biased region" description="Low complexity" evidence="1">
    <location>
        <begin position="1"/>
        <end position="15"/>
    </location>
</feature>
<feature type="region of interest" description="Disordered" evidence="1">
    <location>
        <begin position="193"/>
        <end position="214"/>
    </location>
</feature>
<feature type="region of interest" description="Disordered" evidence="1">
    <location>
        <begin position="1"/>
        <end position="21"/>
    </location>
</feature>
<dbReference type="AlphaFoldDB" id="A0A267GFE0"/>
<dbReference type="Proteomes" id="UP000215902">
    <property type="component" value="Unassembled WGS sequence"/>
</dbReference>
<evidence type="ECO:0000313" key="2">
    <source>
        <dbReference type="EMBL" id="PAA83989.1"/>
    </source>
</evidence>
<reference evidence="2 3" key="1">
    <citation type="submission" date="2017-06" db="EMBL/GenBank/DDBJ databases">
        <title>A platform for efficient transgenesis in Macrostomum lignano, a flatworm model organism for stem cell research.</title>
        <authorList>
            <person name="Berezikov E."/>
        </authorList>
    </citation>
    <scope>NUCLEOTIDE SEQUENCE [LARGE SCALE GENOMIC DNA]</scope>
    <source>
        <strain evidence="2">DV1</strain>
        <tissue evidence="2">Whole organism</tissue>
    </source>
</reference>
<proteinExistence type="predicted"/>